<keyword evidence="4" id="KW-1185">Reference proteome</keyword>
<dbReference type="RefSeq" id="WP_193667739.1">
    <property type="nucleotide sequence ID" value="NZ_JACDTV010000003.1"/>
</dbReference>
<dbReference type="Proteomes" id="UP000732378">
    <property type="component" value="Unassembled WGS sequence"/>
</dbReference>
<dbReference type="SUPFAM" id="SSF53649">
    <property type="entry name" value="Alkaline phosphatase-like"/>
    <property type="match status" value="1"/>
</dbReference>
<gene>
    <name evidence="3" type="ORF">JOE61_000963</name>
</gene>
<protein>
    <submittedName>
        <fullName evidence="3">Uncharacterized protein</fullName>
    </submittedName>
</protein>
<dbReference type="PANTHER" id="PTHR10151:SF120">
    <property type="entry name" value="BIS(5'-ADENOSYL)-TRIPHOSPHATASE"/>
    <property type="match status" value="1"/>
</dbReference>
<keyword evidence="2" id="KW-0732">Signal</keyword>
<dbReference type="EMBL" id="JAFBBZ010000001">
    <property type="protein sequence ID" value="MBM7507149.1"/>
    <property type="molecule type" value="Genomic_DNA"/>
</dbReference>
<feature type="signal peptide" evidence="2">
    <location>
        <begin position="1"/>
        <end position="22"/>
    </location>
</feature>
<reference evidence="3 4" key="1">
    <citation type="submission" date="2021-01" db="EMBL/GenBank/DDBJ databases">
        <title>Sequencing the genomes of 1000 actinobacteria strains.</title>
        <authorList>
            <person name="Klenk H.-P."/>
        </authorList>
    </citation>
    <scope>NUCLEOTIDE SEQUENCE [LARGE SCALE GENOMIC DNA]</scope>
    <source>
        <strain evidence="3 4">DSM 18239</strain>
    </source>
</reference>
<dbReference type="Pfam" id="PF01663">
    <property type="entry name" value="Phosphodiest"/>
    <property type="match status" value="2"/>
</dbReference>
<evidence type="ECO:0000256" key="1">
    <source>
        <dbReference type="SAM" id="MobiDB-lite"/>
    </source>
</evidence>
<feature type="chain" id="PRO_5046070774" evidence="2">
    <location>
        <begin position="23"/>
        <end position="345"/>
    </location>
</feature>
<name>A0ABS2M7I4_9ACTN</name>
<proteinExistence type="predicted"/>
<dbReference type="Gene3D" id="3.40.720.10">
    <property type="entry name" value="Alkaline Phosphatase, subunit A"/>
    <property type="match status" value="1"/>
</dbReference>
<evidence type="ECO:0000313" key="4">
    <source>
        <dbReference type="Proteomes" id="UP000732378"/>
    </source>
</evidence>
<dbReference type="InterPro" id="IPR017850">
    <property type="entry name" value="Alkaline_phosphatase_core_sf"/>
</dbReference>
<feature type="region of interest" description="Disordered" evidence="1">
    <location>
        <begin position="104"/>
        <end position="133"/>
    </location>
</feature>
<accession>A0ABS2M7I4</accession>
<sequence>MPVRRLLTVPVTLVLALAPAAACSRAEPVPLDAPTTGAAGSATEPAPRVLAVSVDGLRPDVVERLGAEGTPVLHRLLAEGAGTLNARTARERTETLPGHTTEVTGRRVDAGRGGHGVTWNEHRGGTTVQGAAGGPVRSVLSEVRRSGGGSALFVGKQKLSLLRRSWPRAVDRFVLESDPRRVVARARRDLARHERAFTFVHLASPDTAGHDHGFGSAAYRDAVREADRLVGRLVARVESTPRLASSVRVVLTSDHGGTGTRHDDALLLVNHTVPFVVWGPGVSAGDLYDLNPDYRDPGDARPGYRRARQPVRNGDLANLSLDLLGLPAVPGSQMNHEQDLDVTAP</sequence>
<organism evidence="3 4">
    <name type="scientific">Nocardioides salarius</name>
    <dbReference type="NCBI Taxonomy" id="374513"/>
    <lineage>
        <taxon>Bacteria</taxon>
        <taxon>Bacillati</taxon>
        <taxon>Actinomycetota</taxon>
        <taxon>Actinomycetes</taxon>
        <taxon>Propionibacteriales</taxon>
        <taxon>Nocardioidaceae</taxon>
        <taxon>Nocardioides</taxon>
    </lineage>
</organism>
<evidence type="ECO:0000313" key="3">
    <source>
        <dbReference type="EMBL" id="MBM7507149.1"/>
    </source>
</evidence>
<dbReference type="PANTHER" id="PTHR10151">
    <property type="entry name" value="ECTONUCLEOTIDE PYROPHOSPHATASE/PHOSPHODIESTERASE"/>
    <property type="match status" value="1"/>
</dbReference>
<dbReference type="InterPro" id="IPR002591">
    <property type="entry name" value="Phosphodiest/P_Trfase"/>
</dbReference>
<comment type="caution">
    <text evidence="3">The sequence shown here is derived from an EMBL/GenBank/DDBJ whole genome shotgun (WGS) entry which is preliminary data.</text>
</comment>
<evidence type="ECO:0000256" key="2">
    <source>
        <dbReference type="SAM" id="SignalP"/>
    </source>
</evidence>